<feature type="domain" description="Apiosidase-like catalytic" evidence="2">
    <location>
        <begin position="157"/>
        <end position="367"/>
    </location>
</feature>
<feature type="signal peptide" evidence="1">
    <location>
        <begin position="1"/>
        <end position="25"/>
    </location>
</feature>
<name>A0A7V8NV51_9BACT</name>
<dbReference type="InterPro" id="IPR032260">
    <property type="entry name" value="DUF5060"/>
</dbReference>
<evidence type="ECO:0000313" key="5">
    <source>
        <dbReference type="Proteomes" id="UP000567293"/>
    </source>
</evidence>
<organism evidence="4 5">
    <name type="scientific">Candidatus Acidiferrum panamense</name>
    <dbReference type="NCBI Taxonomy" id="2741543"/>
    <lineage>
        <taxon>Bacteria</taxon>
        <taxon>Pseudomonadati</taxon>
        <taxon>Acidobacteriota</taxon>
        <taxon>Terriglobia</taxon>
        <taxon>Candidatus Acidiferrales</taxon>
        <taxon>Candidatus Acidiferrum</taxon>
    </lineage>
</organism>
<dbReference type="Gene3D" id="2.60.40.10">
    <property type="entry name" value="Immunoglobulins"/>
    <property type="match status" value="1"/>
</dbReference>
<feature type="domain" description="DUF5060" evidence="3">
    <location>
        <begin position="34"/>
        <end position="104"/>
    </location>
</feature>
<dbReference type="PANTHER" id="PTHR37836">
    <property type="entry name" value="LMO1036 PROTEIN"/>
    <property type="match status" value="1"/>
</dbReference>
<dbReference type="PROSITE" id="PS51257">
    <property type="entry name" value="PROKAR_LIPOPROTEIN"/>
    <property type="match status" value="1"/>
</dbReference>
<proteinExistence type="predicted"/>
<dbReference type="Gene3D" id="3.20.20.80">
    <property type="entry name" value="Glycosidases"/>
    <property type="match status" value="1"/>
</dbReference>
<keyword evidence="1" id="KW-0732">Signal</keyword>
<evidence type="ECO:0000259" key="2">
    <source>
        <dbReference type="Pfam" id="PF13204"/>
    </source>
</evidence>
<evidence type="ECO:0000313" key="4">
    <source>
        <dbReference type="EMBL" id="MBA0088089.1"/>
    </source>
</evidence>
<dbReference type="InterPro" id="IPR025277">
    <property type="entry name" value="Apiosidase-like_cat_dom"/>
</dbReference>
<reference evidence="4" key="1">
    <citation type="submission" date="2020-06" db="EMBL/GenBank/DDBJ databases">
        <title>Legume-microbial interactions unlock mineral nutrients during tropical forest succession.</title>
        <authorList>
            <person name="Epihov D.Z."/>
        </authorList>
    </citation>
    <scope>NUCLEOTIDE SEQUENCE [LARGE SCALE GENOMIC DNA]</scope>
    <source>
        <strain evidence="4">Pan2503</strain>
    </source>
</reference>
<protein>
    <submittedName>
        <fullName evidence="4">DUF5060 domain-containing protein</fullName>
    </submittedName>
</protein>
<gene>
    <name evidence="4" type="ORF">HRJ53_24150</name>
</gene>
<dbReference type="InterPro" id="IPR013783">
    <property type="entry name" value="Ig-like_fold"/>
</dbReference>
<evidence type="ECO:0000259" key="3">
    <source>
        <dbReference type="Pfam" id="PF16586"/>
    </source>
</evidence>
<keyword evidence="5" id="KW-1185">Reference proteome</keyword>
<comment type="caution">
    <text evidence="4">The sequence shown here is derived from an EMBL/GenBank/DDBJ whole genome shotgun (WGS) entry which is preliminary data.</text>
</comment>
<feature type="chain" id="PRO_5030969929" evidence="1">
    <location>
        <begin position="26"/>
        <end position="608"/>
    </location>
</feature>
<sequence length="608" mass="68201">MSRKQPILSAGLAVWLCACAGQLQAQSACTNTPSYTPCEIAFELSDQDASLYPNPYATVDLKAEFRSPHHRTFLEPAYWDGGRRLVIRFTPTEAGDWDYRLTSNLAAWEGKIGSFTAAPSDSPGFVRVANVHHWAYTGRNLPHLWMGATEMRFAVLDEAAFRAEVDARSAQKFNHLRGLALGDRPTTGYSSPDSPDVAWFRRLDERVRYLNQKGLAADLILSSGPAALAKAFPTRETRRRFVRYLAARYAPFNVTWQAVAQFEDDPDGRALLKELGEALKEFDPYQHPRTSGARVTSAPLLEDRWMDFVAYGATDDSVGAVEHQLYAVPFVNLDFAREDSGAGKQRPNDVDSATFRHRLWNATMNGQYVTYANTGSGGQYADSPGARQMKVWFDVLSDTRHWELEPYFDVDGGRAVALEDVEYLVYVEKPGPVELLVEKHGYDVLWINPIDGEVTRQKFRGDHFTGEPPNRAHDWVLHVVREGRVESMGRSYKFESRDIVMQEIDQNTDKVPFTIEQPAGDLMVGKPSNYAAKIKRETRATRSMMWLWIGEVPADGQGYRVLATSQQGSLTVPAGIARNFPVVMSLRLYGMNANGKVYALDKAYQVGQ</sequence>
<dbReference type="EMBL" id="JACDQQ010002333">
    <property type="protein sequence ID" value="MBA0088089.1"/>
    <property type="molecule type" value="Genomic_DNA"/>
</dbReference>
<dbReference type="Pfam" id="PF16586">
    <property type="entry name" value="DUF5060"/>
    <property type="match status" value="1"/>
</dbReference>
<evidence type="ECO:0000256" key="1">
    <source>
        <dbReference type="SAM" id="SignalP"/>
    </source>
</evidence>
<dbReference type="PANTHER" id="PTHR37836:SF2">
    <property type="entry name" value="DUF4038 DOMAIN-CONTAINING PROTEIN"/>
    <property type="match status" value="1"/>
</dbReference>
<dbReference type="Pfam" id="PF13204">
    <property type="entry name" value="Apiosidase"/>
    <property type="match status" value="1"/>
</dbReference>
<dbReference type="AlphaFoldDB" id="A0A7V8NV51"/>
<accession>A0A7V8NV51</accession>
<dbReference type="Proteomes" id="UP000567293">
    <property type="component" value="Unassembled WGS sequence"/>
</dbReference>